<dbReference type="PANTHER" id="PTHR43744">
    <property type="entry name" value="ABC TRANSPORTER PERMEASE PROTEIN MG189-RELATED-RELATED"/>
    <property type="match status" value="1"/>
</dbReference>
<evidence type="ECO:0000313" key="9">
    <source>
        <dbReference type="EMBL" id="SDT12633.1"/>
    </source>
</evidence>
<keyword evidence="4 7" id="KW-0812">Transmembrane</keyword>
<gene>
    <name evidence="9" type="ORF">SAMN04489812_4239</name>
</gene>
<feature type="transmembrane region" description="Helical" evidence="7">
    <location>
        <begin position="205"/>
        <end position="230"/>
    </location>
</feature>
<comment type="similarity">
    <text evidence="7">Belongs to the binding-protein-dependent transport system permease family.</text>
</comment>
<evidence type="ECO:0000256" key="4">
    <source>
        <dbReference type="ARBA" id="ARBA00022692"/>
    </source>
</evidence>
<dbReference type="PROSITE" id="PS50928">
    <property type="entry name" value="ABC_TM1"/>
    <property type="match status" value="1"/>
</dbReference>
<organism evidence="9 10">
    <name type="scientific">Microlunatus soli</name>
    <dbReference type="NCBI Taxonomy" id="630515"/>
    <lineage>
        <taxon>Bacteria</taxon>
        <taxon>Bacillati</taxon>
        <taxon>Actinomycetota</taxon>
        <taxon>Actinomycetes</taxon>
        <taxon>Propionibacteriales</taxon>
        <taxon>Propionibacteriaceae</taxon>
        <taxon>Microlunatus</taxon>
    </lineage>
</organism>
<keyword evidence="2 7" id="KW-0813">Transport</keyword>
<dbReference type="AlphaFoldDB" id="A0A1H1XTV3"/>
<keyword evidence="5 7" id="KW-1133">Transmembrane helix</keyword>
<feature type="transmembrane region" description="Helical" evidence="7">
    <location>
        <begin position="164"/>
        <end position="184"/>
    </location>
</feature>
<evidence type="ECO:0000256" key="3">
    <source>
        <dbReference type="ARBA" id="ARBA00022475"/>
    </source>
</evidence>
<proteinExistence type="inferred from homology"/>
<evidence type="ECO:0000256" key="7">
    <source>
        <dbReference type="RuleBase" id="RU363032"/>
    </source>
</evidence>
<name>A0A1H1XTV3_9ACTN</name>
<keyword evidence="10" id="KW-1185">Reference proteome</keyword>
<sequence length="299" mass="33732">MVDQLVRPEAVVRAHPTTPSRSRRRARLRAVGQHSGLIIFALIMIYPLLWMLVSSFKPDNQILADPSPIPREFTLENFIQGWNVLGQPFIVFFINSLIVTVGAILGNLFSCSLTAYALARLEFRMRKIYVGIVLVTVMLPIHVLVIPQYIFFSQLHLVNTYFPLVVPKVLGTDSFFVFLMIQFIRGIPRELDQAAMIDGSGPFRTFLYVILPLMRPALLTTTIFTFIWTWNDFFVPLIYLTSSQSFTVPVALNSMVDSQSQGGTGMLLAMSVVSLVPIMLFFVFAQRHLIRGIATTGLK</sequence>
<dbReference type="RefSeq" id="WP_091527384.1">
    <property type="nucleotide sequence ID" value="NZ_LT629772.1"/>
</dbReference>
<keyword evidence="6 7" id="KW-0472">Membrane</keyword>
<feature type="transmembrane region" description="Helical" evidence="7">
    <location>
        <begin position="89"/>
        <end position="116"/>
    </location>
</feature>
<dbReference type="STRING" id="630515.SAMN04489812_4239"/>
<dbReference type="InterPro" id="IPR035906">
    <property type="entry name" value="MetI-like_sf"/>
</dbReference>
<dbReference type="OrthoDB" id="61122at2"/>
<reference evidence="9 10" key="1">
    <citation type="submission" date="2016-10" db="EMBL/GenBank/DDBJ databases">
        <authorList>
            <person name="de Groot N.N."/>
        </authorList>
    </citation>
    <scope>NUCLEOTIDE SEQUENCE [LARGE SCALE GENOMIC DNA]</scope>
    <source>
        <strain evidence="9 10">DSM 21800</strain>
    </source>
</reference>
<dbReference type="GO" id="GO:0005886">
    <property type="term" value="C:plasma membrane"/>
    <property type="evidence" value="ECO:0007669"/>
    <property type="project" value="UniProtKB-SubCell"/>
</dbReference>
<dbReference type="PANTHER" id="PTHR43744:SF6">
    <property type="entry name" value="ABC TRANSPORTER PERMEASE PROTEIN YESQ-RELATED"/>
    <property type="match status" value="1"/>
</dbReference>
<dbReference type="SUPFAM" id="SSF161098">
    <property type="entry name" value="MetI-like"/>
    <property type="match status" value="1"/>
</dbReference>
<evidence type="ECO:0000256" key="2">
    <source>
        <dbReference type="ARBA" id="ARBA00022448"/>
    </source>
</evidence>
<dbReference type="Pfam" id="PF00528">
    <property type="entry name" value="BPD_transp_1"/>
    <property type="match status" value="1"/>
</dbReference>
<dbReference type="EMBL" id="LT629772">
    <property type="protein sequence ID" value="SDT12633.1"/>
    <property type="molecule type" value="Genomic_DNA"/>
</dbReference>
<evidence type="ECO:0000256" key="1">
    <source>
        <dbReference type="ARBA" id="ARBA00004651"/>
    </source>
</evidence>
<evidence type="ECO:0000259" key="8">
    <source>
        <dbReference type="PROSITE" id="PS50928"/>
    </source>
</evidence>
<evidence type="ECO:0000256" key="6">
    <source>
        <dbReference type="ARBA" id="ARBA00023136"/>
    </source>
</evidence>
<evidence type="ECO:0000313" key="10">
    <source>
        <dbReference type="Proteomes" id="UP000199103"/>
    </source>
</evidence>
<feature type="domain" description="ABC transmembrane type-1" evidence="8">
    <location>
        <begin position="93"/>
        <end position="285"/>
    </location>
</feature>
<feature type="transmembrane region" description="Helical" evidence="7">
    <location>
        <begin position="265"/>
        <end position="285"/>
    </location>
</feature>
<dbReference type="CDD" id="cd06261">
    <property type="entry name" value="TM_PBP2"/>
    <property type="match status" value="1"/>
</dbReference>
<protein>
    <submittedName>
        <fullName evidence="9">Carbohydrate ABC transporter membrane protein 2, CUT1 family</fullName>
    </submittedName>
</protein>
<accession>A0A1H1XTV3</accession>
<feature type="transmembrane region" description="Helical" evidence="7">
    <location>
        <begin position="31"/>
        <end position="53"/>
    </location>
</feature>
<dbReference type="GO" id="GO:0055085">
    <property type="term" value="P:transmembrane transport"/>
    <property type="evidence" value="ECO:0007669"/>
    <property type="project" value="InterPro"/>
</dbReference>
<feature type="transmembrane region" description="Helical" evidence="7">
    <location>
        <begin position="128"/>
        <end position="152"/>
    </location>
</feature>
<dbReference type="Gene3D" id="1.10.3720.10">
    <property type="entry name" value="MetI-like"/>
    <property type="match status" value="1"/>
</dbReference>
<evidence type="ECO:0000256" key="5">
    <source>
        <dbReference type="ARBA" id="ARBA00022989"/>
    </source>
</evidence>
<dbReference type="InterPro" id="IPR000515">
    <property type="entry name" value="MetI-like"/>
</dbReference>
<dbReference type="Proteomes" id="UP000199103">
    <property type="component" value="Chromosome I"/>
</dbReference>
<comment type="subcellular location">
    <subcellularLocation>
        <location evidence="1 7">Cell membrane</location>
        <topology evidence="1 7">Multi-pass membrane protein</topology>
    </subcellularLocation>
</comment>
<keyword evidence="3" id="KW-1003">Cell membrane</keyword>